<comment type="cofactor">
    <cofactor evidence="1">
        <name>heme</name>
        <dbReference type="ChEBI" id="CHEBI:30413"/>
    </cofactor>
</comment>
<dbReference type="GO" id="GO:0006805">
    <property type="term" value="P:xenobiotic metabolic process"/>
    <property type="evidence" value="ECO:0007669"/>
    <property type="project" value="TreeGrafter"/>
</dbReference>
<dbReference type="Proteomes" id="UP001652741">
    <property type="component" value="Chromosome ssa11"/>
</dbReference>
<keyword evidence="4" id="KW-0408">Iron</keyword>
<evidence type="ECO:0000256" key="5">
    <source>
        <dbReference type="SAM" id="Phobius"/>
    </source>
</evidence>
<dbReference type="AlphaFoldDB" id="A0A1S3KUW7"/>
<dbReference type="GO" id="GO:0005737">
    <property type="term" value="C:cytoplasm"/>
    <property type="evidence" value="ECO:0007669"/>
    <property type="project" value="TreeGrafter"/>
</dbReference>
<evidence type="ECO:0000256" key="1">
    <source>
        <dbReference type="ARBA" id="ARBA00001971"/>
    </source>
</evidence>
<name>A0A1S3KUW7_SALSA</name>
<dbReference type="RefSeq" id="XP_013982501.1">
    <property type="nucleotide sequence ID" value="XM_014127026.2"/>
</dbReference>
<dbReference type="GeneID" id="106562261"/>
<evidence type="ECO:0000313" key="7">
    <source>
        <dbReference type="Proteomes" id="UP001652741"/>
    </source>
</evidence>
<keyword evidence="5" id="KW-1133">Transmembrane helix</keyword>
<keyword evidence="3" id="KW-0479">Metal-binding</keyword>
<gene>
    <name evidence="8" type="primary">LOC106562261</name>
</gene>
<evidence type="ECO:0000313" key="8">
    <source>
        <dbReference type="RefSeq" id="XP_013982501.1"/>
    </source>
</evidence>
<accession>A0A1S3KUW7</accession>
<evidence type="ECO:0000256" key="4">
    <source>
        <dbReference type="ARBA" id="ARBA00023004"/>
    </source>
</evidence>
<dbReference type="GO" id="GO:0020037">
    <property type="term" value="F:heme binding"/>
    <property type="evidence" value="ECO:0007669"/>
    <property type="project" value="InterPro"/>
</dbReference>
<dbReference type="InterPro" id="IPR001128">
    <property type="entry name" value="Cyt_P450"/>
</dbReference>
<reference evidence="8" key="1">
    <citation type="submission" date="2025-08" db="UniProtKB">
        <authorList>
            <consortium name="RefSeq"/>
        </authorList>
    </citation>
    <scope>IDENTIFICATION</scope>
</reference>
<dbReference type="KEGG" id="sasa:106562261"/>
<evidence type="ECO:0000256" key="3">
    <source>
        <dbReference type="ARBA" id="ARBA00022723"/>
    </source>
</evidence>
<dbReference type="PaxDb" id="8030-ENSSSAP00000029932"/>
<proteinExistence type="inferred from homology"/>
<comment type="similarity">
    <text evidence="2">Belongs to the cytochrome P450 family.</text>
</comment>
<dbReference type="OrthoDB" id="2789670at2759"/>
<dbReference type="InterPro" id="IPR002401">
    <property type="entry name" value="Cyt_P450_E_grp-I"/>
</dbReference>
<dbReference type="STRING" id="8030.ENSSSAP00000029932"/>
<dbReference type="PANTHER" id="PTHR24300:SF327">
    <property type="entry name" value="CYTOCHROME P450 2F2-RELATED"/>
    <property type="match status" value="1"/>
</dbReference>
<evidence type="ECO:0000256" key="6">
    <source>
        <dbReference type="SAM" id="SignalP"/>
    </source>
</evidence>
<dbReference type="SUPFAM" id="SSF48264">
    <property type="entry name" value="Cytochrome P450"/>
    <property type="match status" value="1"/>
</dbReference>
<sequence>MIGSVMLLLFFLLFFFIRVRRPKNLPPGPRLLPILGNLLQLDPVNPLKDLERLKRRYGNVFCLYIGSRPVVVLNGLEAVCEALVTCTAEFSGRPNHLMISDITECKGIIMEDFGSSWRDRRRFALTTLRNFGLGKRSMEDRILEVSHICSELERNSGSSMDPQHLFHLAASNIICSLIYGERLEYDNPVFLTLISRIQDLTKIAIGPWAMVQNTIITTTAATPLPLIEIIIIIYIYPNGKKS</sequence>
<dbReference type="GO" id="GO:0006082">
    <property type="term" value="P:organic acid metabolic process"/>
    <property type="evidence" value="ECO:0007669"/>
    <property type="project" value="TreeGrafter"/>
</dbReference>
<protein>
    <submittedName>
        <fullName evidence="8">Cytochrome P450 2C8</fullName>
    </submittedName>
</protein>
<dbReference type="Pfam" id="PF00067">
    <property type="entry name" value="p450"/>
    <property type="match status" value="1"/>
</dbReference>
<feature type="signal peptide" evidence="6">
    <location>
        <begin position="1"/>
        <end position="22"/>
    </location>
</feature>
<dbReference type="PANTHER" id="PTHR24300">
    <property type="entry name" value="CYTOCHROME P450 508A4-RELATED"/>
    <property type="match status" value="1"/>
</dbReference>
<organism evidence="7 8">
    <name type="scientific">Salmo salar</name>
    <name type="common">Atlantic salmon</name>
    <dbReference type="NCBI Taxonomy" id="8030"/>
    <lineage>
        <taxon>Eukaryota</taxon>
        <taxon>Metazoa</taxon>
        <taxon>Chordata</taxon>
        <taxon>Craniata</taxon>
        <taxon>Vertebrata</taxon>
        <taxon>Euteleostomi</taxon>
        <taxon>Actinopterygii</taxon>
        <taxon>Neopterygii</taxon>
        <taxon>Teleostei</taxon>
        <taxon>Protacanthopterygii</taxon>
        <taxon>Salmoniformes</taxon>
        <taxon>Salmonidae</taxon>
        <taxon>Salmoninae</taxon>
        <taxon>Salmo</taxon>
    </lineage>
</organism>
<dbReference type="Gene3D" id="1.10.630.10">
    <property type="entry name" value="Cytochrome P450"/>
    <property type="match status" value="1"/>
</dbReference>
<keyword evidence="7" id="KW-1185">Reference proteome</keyword>
<dbReference type="PRINTS" id="PR00463">
    <property type="entry name" value="EP450I"/>
</dbReference>
<dbReference type="GO" id="GO:0016712">
    <property type="term" value="F:oxidoreductase activity, acting on paired donors, with incorporation or reduction of molecular oxygen, reduced flavin or flavoprotein as one donor, and incorporation of one atom of oxygen"/>
    <property type="evidence" value="ECO:0007669"/>
    <property type="project" value="TreeGrafter"/>
</dbReference>
<keyword evidence="5" id="KW-0812">Transmembrane</keyword>
<dbReference type="InterPro" id="IPR050182">
    <property type="entry name" value="Cytochrome_P450_fam2"/>
</dbReference>
<dbReference type="InterPro" id="IPR036396">
    <property type="entry name" value="Cyt_P450_sf"/>
</dbReference>
<feature type="chain" id="PRO_5010291770" evidence="6">
    <location>
        <begin position="23"/>
        <end position="242"/>
    </location>
</feature>
<keyword evidence="5" id="KW-0472">Membrane</keyword>
<keyword evidence="6" id="KW-0732">Signal</keyword>
<dbReference type="Bgee" id="ENSSSAG00000039407">
    <property type="expression patterns" value="Expressed in spleen and 3 other cell types or tissues"/>
</dbReference>
<dbReference type="GO" id="GO:0005506">
    <property type="term" value="F:iron ion binding"/>
    <property type="evidence" value="ECO:0007669"/>
    <property type="project" value="InterPro"/>
</dbReference>
<feature type="transmembrane region" description="Helical" evidence="5">
    <location>
        <begin position="215"/>
        <end position="236"/>
    </location>
</feature>
<evidence type="ECO:0000256" key="2">
    <source>
        <dbReference type="ARBA" id="ARBA00010617"/>
    </source>
</evidence>